<evidence type="ECO:0000313" key="10">
    <source>
        <dbReference type="Proteomes" id="UP000176050"/>
    </source>
</evidence>
<sequence>MKLLILTFLSSIVLSAQEKKSYTLDQAIDYALENAYAIKNATNDISSAEKKVWETTTIGLPQINASFDYQNYLKQPVSLLPAAAFDNTESVIDVVNDYFDANQTNFDVESPDGFIPLAFGTKQNINATVTLTQLLFDGSYLIGLQSAKTYLQISESAKEKTEFSVKQSVINAYANVLLVEENINILEKNKTVLEKNLNETLKIIENGFAEEQDGEQLQLTLSAINNELNRVNRYKSTAYKMFNVALGIDVDSEVTLTETLEELLLSNLNLELTKTNFTVENHIDYKIAETSRKSQELVMKYEKSKALPTLSAFVNYGTTANNDDFKFFKNDQKWFDSSILGVSLNVPIFSSLKRDSRTQQAKIELEKAERQLTETEQQLKVAFLDAQNNYQYSIDSYQTSKENLALAERIEKKENIKFFEGISSSFDLSNAQNQLYTQQQEYLQSIYDLITTKSVLENALNIK</sequence>
<name>A0A1D8PBZ7_9FLAO</name>
<evidence type="ECO:0000256" key="2">
    <source>
        <dbReference type="ARBA" id="ARBA00007613"/>
    </source>
</evidence>
<dbReference type="PANTHER" id="PTHR30026">
    <property type="entry name" value="OUTER MEMBRANE PROTEIN TOLC"/>
    <property type="match status" value="1"/>
</dbReference>
<organism evidence="9 10">
    <name type="scientific">Urechidicola croceus</name>
    <dbReference type="NCBI Taxonomy" id="1850246"/>
    <lineage>
        <taxon>Bacteria</taxon>
        <taxon>Pseudomonadati</taxon>
        <taxon>Bacteroidota</taxon>
        <taxon>Flavobacteriia</taxon>
        <taxon>Flavobacteriales</taxon>
        <taxon>Flavobacteriaceae</taxon>
        <taxon>Urechidicola</taxon>
    </lineage>
</organism>
<accession>A0A1D8PBZ7</accession>
<dbReference type="AlphaFoldDB" id="A0A1D8PBZ7"/>
<reference evidence="9 10" key="1">
    <citation type="submission" date="2016-10" db="EMBL/GenBank/DDBJ databases">
        <title>Lutibacter sp. LPB0138, isolated from marine gastropod.</title>
        <authorList>
            <person name="Kim E."/>
            <person name="Yi H."/>
        </authorList>
    </citation>
    <scope>NUCLEOTIDE SEQUENCE [LARGE SCALE GENOMIC DNA]</scope>
    <source>
        <strain evidence="9 10">LPB0138</strain>
    </source>
</reference>
<dbReference type="STRING" id="1850246.LPB138_12445"/>
<dbReference type="GO" id="GO:1990281">
    <property type="term" value="C:efflux pump complex"/>
    <property type="evidence" value="ECO:0007669"/>
    <property type="project" value="TreeGrafter"/>
</dbReference>
<keyword evidence="7" id="KW-0998">Cell outer membrane</keyword>
<evidence type="ECO:0000256" key="4">
    <source>
        <dbReference type="ARBA" id="ARBA00022452"/>
    </source>
</evidence>
<keyword evidence="4" id="KW-1134">Transmembrane beta strand</keyword>
<dbReference type="Proteomes" id="UP000176050">
    <property type="component" value="Chromosome"/>
</dbReference>
<protein>
    <submittedName>
        <fullName evidence="9">Transporter</fullName>
    </submittedName>
</protein>
<dbReference type="GO" id="GO:0009279">
    <property type="term" value="C:cell outer membrane"/>
    <property type="evidence" value="ECO:0007669"/>
    <property type="project" value="UniProtKB-SubCell"/>
</dbReference>
<dbReference type="InterPro" id="IPR003423">
    <property type="entry name" value="OMP_efflux"/>
</dbReference>
<evidence type="ECO:0000256" key="7">
    <source>
        <dbReference type="ARBA" id="ARBA00023237"/>
    </source>
</evidence>
<evidence type="ECO:0000256" key="5">
    <source>
        <dbReference type="ARBA" id="ARBA00022692"/>
    </source>
</evidence>
<dbReference type="Gene3D" id="1.20.1600.10">
    <property type="entry name" value="Outer membrane efflux proteins (OEP)"/>
    <property type="match status" value="1"/>
</dbReference>
<evidence type="ECO:0000256" key="8">
    <source>
        <dbReference type="SAM" id="Coils"/>
    </source>
</evidence>
<dbReference type="GO" id="GO:0015288">
    <property type="term" value="F:porin activity"/>
    <property type="evidence" value="ECO:0007669"/>
    <property type="project" value="TreeGrafter"/>
</dbReference>
<keyword evidence="8" id="KW-0175">Coiled coil</keyword>
<evidence type="ECO:0000313" key="9">
    <source>
        <dbReference type="EMBL" id="AOW22109.1"/>
    </source>
</evidence>
<dbReference type="GO" id="GO:0015562">
    <property type="term" value="F:efflux transmembrane transporter activity"/>
    <property type="evidence" value="ECO:0007669"/>
    <property type="project" value="InterPro"/>
</dbReference>
<keyword evidence="6" id="KW-0472">Membrane</keyword>
<dbReference type="SUPFAM" id="SSF56954">
    <property type="entry name" value="Outer membrane efflux proteins (OEP)"/>
    <property type="match status" value="1"/>
</dbReference>
<evidence type="ECO:0000256" key="1">
    <source>
        <dbReference type="ARBA" id="ARBA00004442"/>
    </source>
</evidence>
<feature type="coiled-coil region" evidence="8">
    <location>
        <begin position="176"/>
        <end position="203"/>
    </location>
</feature>
<comment type="similarity">
    <text evidence="2">Belongs to the outer membrane factor (OMF) (TC 1.B.17) family.</text>
</comment>
<dbReference type="Pfam" id="PF02321">
    <property type="entry name" value="OEP"/>
    <property type="match status" value="1"/>
</dbReference>
<keyword evidence="5" id="KW-0812">Transmembrane</keyword>
<dbReference type="PANTHER" id="PTHR30026:SF20">
    <property type="entry name" value="OUTER MEMBRANE PROTEIN TOLC"/>
    <property type="match status" value="1"/>
</dbReference>
<keyword evidence="3" id="KW-0813">Transport</keyword>
<gene>
    <name evidence="9" type="ORF">LPB138_12445</name>
</gene>
<evidence type="ECO:0000256" key="3">
    <source>
        <dbReference type="ARBA" id="ARBA00022448"/>
    </source>
</evidence>
<feature type="coiled-coil region" evidence="8">
    <location>
        <begin position="358"/>
        <end position="385"/>
    </location>
</feature>
<evidence type="ECO:0000256" key="6">
    <source>
        <dbReference type="ARBA" id="ARBA00023136"/>
    </source>
</evidence>
<comment type="subcellular location">
    <subcellularLocation>
        <location evidence="1">Cell outer membrane</location>
    </subcellularLocation>
</comment>
<dbReference type="InterPro" id="IPR051906">
    <property type="entry name" value="TolC-like"/>
</dbReference>
<dbReference type="KEGG" id="lul:LPB138_12445"/>
<dbReference type="EMBL" id="CP017478">
    <property type="protein sequence ID" value="AOW22109.1"/>
    <property type="molecule type" value="Genomic_DNA"/>
</dbReference>
<proteinExistence type="inferred from homology"/>
<keyword evidence="10" id="KW-1185">Reference proteome</keyword>